<accession>A0A3Q3J654</accession>
<evidence type="ECO:0000313" key="6">
    <source>
        <dbReference type="Ensembl" id="ENSMALP00000014058.1"/>
    </source>
</evidence>
<dbReference type="PROSITE" id="PS50071">
    <property type="entry name" value="HOMEOBOX_2"/>
    <property type="match status" value="1"/>
</dbReference>
<evidence type="ECO:0000259" key="5">
    <source>
        <dbReference type="PROSITE" id="PS50071"/>
    </source>
</evidence>
<proteinExistence type="predicted"/>
<evidence type="ECO:0000313" key="7">
    <source>
        <dbReference type="Proteomes" id="UP000261600"/>
    </source>
</evidence>
<evidence type="ECO:0000256" key="1">
    <source>
        <dbReference type="ARBA" id="ARBA00004123"/>
    </source>
</evidence>
<dbReference type="SMART" id="SM00389">
    <property type="entry name" value="HOX"/>
    <property type="match status" value="1"/>
</dbReference>
<keyword evidence="2 3" id="KW-0539">Nucleus</keyword>
<sequence>HNMAIFSVEWLSKGFYDERTLQPKDTVHSEKEEFTKKSRSQYTPASPNSKFGEVGGDSKGEAIQQQRMRTKFTSEQISKLENTFIKLNLSETQVKAWFQNRRVKLKQEVQGVLPEFLSVPAVLLPPLLFQHRVLSGQLRASSCSKGRPSPLLCPSPSPAPTRSSCLLTSIELCQGFLPNSCLESRYLFHCSLKD</sequence>
<feature type="DNA-binding region" description="Homeobox" evidence="2">
    <location>
        <begin position="75"/>
        <end position="109"/>
    </location>
</feature>
<keyword evidence="2 3" id="KW-0371">Homeobox</keyword>
<keyword evidence="2 3" id="KW-0238">DNA-binding</keyword>
<reference evidence="6" key="1">
    <citation type="submission" date="2025-08" db="UniProtKB">
        <authorList>
            <consortium name="Ensembl"/>
        </authorList>
    </citation>
    <scope>IDENTIFICATION</scope>
</reference>
<dbReference type="CDD" id="cd00086">
    <property type="entry name" value="homeodomain"/>
    <property type="match status" value="1"/>
</dbReference>
<feature type="compositionally biased region" description="Polar residues" evidence="4">
    <location>
        <begin position="40"/>
        <end position="49"/>
    </location>
</feature>
<dbReference type="PANTHER" id="PTHR24333:SF5">
    <property type="entry name" value="VENT HOMEOBOX"/>
    <property type="match status" value="1"/>
</dbReference>
<dbReference type="AlphaFoldDB" id="A0A3Q3J654"/>
<comment type="subcellular location">
    <subcellularLocation>
        <location evidence="1 2 3">Nucleus</location>
    </subcellularLocation>
</comment>
<protein>
    <recommendedName>
        <fullName evidence="5">Homeobox domain-containing protein</fullName>
    </recommendedName>
</protein>
<dbReference type="PANTHER" id="PTHR24333">
    <property type="entry name" value="HOMEO BOX HB9 LIKE A-RELATED"/>
    <property type="match status" value="1"/>
</dbReference>
<evidence type="ECO:0000256" key="3">
    <source>
        <dbReference type="RuleBase" id="RU000682"/>
    </source>
</evidence>
<dbReference type="Ensembl" id="ENSMALT00000014360.1">
    <property type="protein sequence ID" value="ENSMALP00000014058.1"/>
    <property type="gene ID" value="ENSMALG00000009896.1"/>
</dbReference>
<dbReference type="InterPro" id="IPR050848">
    <property type="entry name" value="Homeobox_TF"/>
</dbReference>
<dbReference type="InterPro" id="IPR009057">
    <property type="entry name" value="Homeodomain-like_sf"/>
</dbReference>
<dbReference type="Proteomes" id="UP000261600">
    <property type="component" value="Unplaced"/>
</dbReference>
<dbReference type="Pfam" id="PF00046">
    <property type="entry name" value="Homeodomain"/>
    <property type="match status" value="1"/>
</dbReference>
<dbReference type="Gene3D" id="1.10.10.60">
    <property type="entry name" value="Homeodomain-like"/>
    <property type="match status" value="1"/>
</dbReference>
<organism evidence="6 7">
    <name type="scientific">Monopterus albus</name>
    <name type="common">Swamp eel</name>
    <dbReference type="NCBI Taxonomy" id="43700"/>
    <lineage>
        <taxon>Eukaryota</taxon>
        <taxon>Metazoa</taxon>
        <taxon>Chordata</taxon>
        <taxon>Craniata</taxon>
        <taxon>Vertebrata</taxon>
        <taxon>Euteleostomi</taxon>
        <taxon>Actinopterygii</taxon>
        <taxon>Neopterygii</taxon>
        <taxon>Teleostei</taxon>
        <taxon>Neoteleostei</taxon>
        <taxon>Acanthomorphata</taxon>
        <taxon>Anabantaria</taxon>
        <taxon>Synbranchiformes</taxon>
        <taxon>Synbranchidae</taxon>
        <taxon>Monopterus</taxon>
    </lineage>
</organism>
<feature type="region of interest" description="Disordered" evidence="4">
    <location>
        <begin position="26"/>
        <end position="57"/>
    </location>
</feature>
<name>A0A3Q3J654_MONAL</name>
<keyword evidence="7" id="KW-1185">Reference proteome</keyword>
<dbReference type="GO" id="GO:0003677">
    <property type="term" value="F:DNA binding"/>
    <property type="evidence" value="ECO:0007669"/>
    <property type="project" value="UniProtKB-UniRule"/>
</dbReference>
<dbReference type="InterPro" id="IPR001356">
    <property type="entry name" value="HD"/>
</dbReference>
<reference evidence="6" key="2">
    <citation type="submission" date="2025-09" db="UniProtKB">
        <authorList>
            <consortium name="Ensembl"/>
        </authorList>
    </citation>
    <scope>IDENTIFICATION</scope>
</reference>
<dbReference type="SUPFAM" id="SSF46689">
    <property type="entry name" value="Homeodomain-like"/>
    <property type="match status" value="1"/>
</dbReference>
<evidence type="ECO:0000256" key="2">
    <source>
        <dbReference type="PROSITE-ProRule" id="PRU00108"/>
    </source>
</evidence>
<feature type="compositionally biased region" description="Basic and acidic residues" evidence="4">
    <location>
        <begin position="26"/>
        <end position="36"/>
    </location>
</feature>
<dbReference type="GO" id="GO:0005634">
    <property type="term" value="C:nucleus"/>
    <property type="evidence" value="ECO:0007669"/>
    <property type="project" value="UniProtKB-SubCell"/>
</dbReference>
<feature type="domain" description="Homeobox" evidence="5">
    <location>
        <begin position="73"/>
        <end position="108"/>
    </location>
</feature>
<evidence type="ECO:0000256" key="4">
    <source>
        <dbReference type="SAM" id="MobiDB-lite"/>
    </source>
</evidence>